<dbReference type="PROSITE" id="PS50164">
    <property type="entry name" value="GIY_YIG"/>
    <property type="match status" value="1"/>
</dbReference>
<dbReference type="Pfam" id="PF01541">
    <property type="entry name" value="GIY-YIG"/>
    <property type="match status" value="1"/>
</dbReference>
<feature type="domain" description="GIY-YIG" evidence="1">
    <location>
        <begin position="54"/>
        <end position="143"/>
    </location>
</feature>
<sequence length="198" mass="23607">MIYNRKFVQIMKIKNSRSLEYKALNINYCTKVLNQVIKNKKVYDMNSVFELEKDLQGVYLIFALDSQNNLKMSYIGESTDIQTRWKKHLYHLKNKNRPAARLRKLESNISNLRFVILALTDSQNQRLKTETYYIYTFKSRFISANSKIANNKMRCNFGHGVKKTFLTYSEIDGKFRLEIYGCCWNKMCQDRFLIDKEN</sequence>
<dbReference type="Proteomes" id="UP000231179">
    <property type="component" value="Chromosome"/>
</dbReference>
<gene>
    <name evidence="2" type="ORF">SCLAR_v1c01730</name>
</gene>
<dbReference type="Gene3D" id="3.40.1440.10">
    <property type="entry name" value="GIY-YIG endonuclease"/>
    <property type="match status" value="1"/>
</dbReference>
<name>A0A1Y0KZA8_9MOLU</name>
<evidence type="ECO:0000259" key="1">
    <source>
        <dbReference type="PROSITE" id="PS50164"/>
    </source>
</evidence>
<organism evidence="2 3">
    <name type="scientific">Spiroplasma clarkii</name>
    <dbReference type="NCBI Taxonomy" id="2139"/>
    <lineage>
        <taxon>Bacteria</taxon>
        <taxon>Bacillati</taxon>
        <taxon>Mycoplasmatota</taxon>
        <taxon>Mollicutes</taxon>
        <taxon>Entomoplasmatales</taxon>
        <taxon>Spiroplasmataceae</taxon>
        <taxon>Spiroplasma</taxon>
    </lineage>
</organism>
<dbReference type="RefSeq" id="WP_100254068.1">
    <property type="nucleotide sequence ID" value="NZ_CP015819.1"/>
</dbReference>
<protein>
    <recommendedName>
        <fullName evidence="1">GIY-YIG domain-containing protein</fullName>
    </recommendedName>
</protein>
<dbReference type="InterPro" id="IPR000305">
    <property type="entry name" value="GIY-YIG_endonuc"/>
</dbReference>
<evidence type="ECO:0000313" key="2">
    <source>
        <dbReference type="EMBL" id="ATX70504.1"/>
    </source>
</evidence>
<dbReference type="KEGG" id="scla:SCLARK_00312"/>
<dbReference type="OrthoDB" id="389314at2"/>
<reference evidence="2 3" key="1">
    <citation type="submission" date="2017-11" db="EMBL/GenBank/DDBJ databases">
        <title>Complete genome sequence of Spiroplasma clarkii CN-5 (DSM 19994).</title>
        <authorList>
            <person name="Tsai Y.-M."/>
            <person name="Chang A."/>
            <person name="Lo W.-S."/>
            <person name="Kuo C.-H."/>
        </authorList>
    </citation>
    <scope>NUCLEOTIDE SEQUENCE [LARGE SCALE GENOMIC DNA]</scope>
    <source>
        <strain evidence="2 3">CN-5</strain>
    </source>
</reference>
<dbReference type="InterPro" id="IPR035901">
    <property type="entry name" value="GIY-YIG_endonuc_sf"/>
</dbReference>
<keyword evidence="3" id="KW-1185">Reference proteome</keyword>
<evidence type="ECO:0000313" key="3">
    <source>
        <dbReference type="Proteomes" id="UP000231179"/>
    </source>
</evidence>
<dbReference type="EMBL" id="CP024870">
    <property type="protein sequence ID" value="ATX70504.1"/>
    <property type="molecule type" value="Genomic_DNA"/>
</dbReference>
<accession>A0A1Y0KZA8</accession>
<dbReference type="AlphaFoldDB" id="A0A1Y0KZA8"/>
<dbReference type="SUPFAM" id="SSF82771">
    <property type="entry name" value="GIY-YIG endonuclease"/>
    <property type="match status" value="1"/>
</dbReference>
<proteinExistence type="predicted"/>